<dbReference type="GO" id="GO:0000160">
    <property type="term" value="P:phosphorelay signal transduction system"/>
    <property type="evidence" value="ECO:0007669"/>
    <property type="project" value="InterPro"/>
</dbReference>
<dbReference type="InterPro" id="IPR016032">
    <property type="entry name" value="Sig_transdc_resp-reg_C-effctor"/>
</dbReference>
<keyword evidence="1 2" id="KW-0238">DNA-binding</keyword>
<feature type="domain" description="OmpR/PhoB-type" evidence="3">
    <location>
        <begin position="108"/>
        <end position="214"/>
    </location>
</feature>
<dbReference type="InterPro" id="IPR001867">
    <property type="entry name" value="OmpR/PhoB-type_DNA-bd"/>
</dbReference>
<dbReference type="GO" id="GO:0006355">
    <property type="term" value="P:regulation of DNA-templated transcription"/>
    <property type="evidence" value="ECO:0007669"/>
    <property type="project" value="InterPro"/>
</dbReference>
<evidence type="ECO:0000259" key="3">
    <source>
        <dbReference type="PROSITE" id="PS51755"/>
    </source>
</evidence>
<comment type="caution">
    <text evidence="4">The sequence shown here is derived from an EMBL/GenBank/DDBJ whole genome shotgun (WGS) entry which is preliminary data.</text>
</comment>
<evidence type="ECO:0000256" key="1">
    <source>
        <dbReference type="ARBA" id="ARBA00023125"/>
    </source>
</evidence>
<gene>
    <name evidence="4" type="ORF">JD77_00122</name>
</gene>
<dbReference type="RefSeq" id="WP_344750856.1">
    <property type="nucleotide sequence ID" value="NZ_BAAATQ010000186.1"/>
</dbReference>
<dbReference type="Gene3D" id="1.10.10.10">
    <property type="entry name" value="Winged helix-like DNA-binding domain superfamily/Winged helix DNA-binding domain"/>
    <property type="match status" value="2"/>
</dbReference>
<evidence type="ECO:0000313" key="5">
    <source>
        <dbReference type="Proteomes" id="UP000319825"/>
    </source>
</evidence>
<dbReference type="PROSITE" id="PS51755">
    <property type="entry name" value="OMPR_PHOB"/>
    <property type="match status" value="1"/>
</dbReference>
<name>A0A562I2C0_MICOL</name>
<evidence type="ECO:0000313" key="4">
    <source>
        <dbReference type="EMBL" id="TWH65187.1"/>
    </source>
</evidence>
<evidence type="ECO:0000256" key="2">
    <source>
        <dbReference type="PROSITE-ProRule" id="PRU01091"/>
    </source>
</evidence>
<feature type="DNA-binding region" description="OmpR/PhoB-type" evidence="2">
    <location>
        <begin position="108"/>
        <end position="214"/>
    </location>
</feature>
<reference evidence="4 5" key="1">
    <citation type="submission" date="2019-07" db="EMBL/GenBank/DDBJ databases">
        <title>R&amp;d 2014.</title>
        <authorList>
            <person name="Klenk H.-P."/>
        </authorList>
    </citation>
    <scope>NUCLEOTIDE SEQUENCE [LARGE SCALE GENOMIC DNA]</scope>
    <source>
        <strain evidence="4 5">DSM 43868</strain>
    </source>
</reference>
<dbReference type="SUPFAM" id="SSF46894">
    <property type="entry name" value="C-terminal effector domain of the bipartite response regulators"/>
    <property type="match status" value="2"/>
</dbReference>
<organism evidence="4 5">
    <name type="scientific">Micromonospora olivasterospora</name>
    <dbReference type="NCBI Taxonomy" id="1880"/>
    <lineage>
        <taxon>Bacteria</taxon>
        <taxon>Bacillati</taxon>
        <taxon>Actinomycetota</taxon>
        <taxon>Actinomycetes</taxon>
        <taxon>Micromonosporales</taxon>
        <taxon>Micromonosporaceae</taxon>
        <taxon>Micromonospora</taxon>
    </lineage>
</organism>
<keyword evidence="5" id="KW-1185">Reference proteome</keyword>
<accession>A0A562I2C0</accession>
<dbReference type="InterPro" id="IPR036388">
    <property type="entry name" value="WH-like_DNA-bd_sf"/>
</dbReference>
<protein>
    <submittedName>
        <fullName evidence="4">Transcriptional regulator</fullName>
    </submittedName>
</protein>
<dbReference type="Proteomes" id="UP000319825">
    <property type="component" value="Unassembled WGS sequence"/>
</dbReference>
<dbReference type="GO" id="GO:0003677">
    <property type="term" value="F:DNA binding"/>
    <property type="evidence" value="ECO:0007669"/>
    <property type="project" value="UniProtKB-UniRule"/>
</dbReference>
<dbReference type="AlphaFoldDB" id="A0A562I2C0"/>
<dbReference type="EMBL" id="VLKE01000001">
    <property type="protein sequence ID" value="TWH65187.1"/>
    <property type="molecule type" value="Genomic_DNA"/>
</dbReference>
<proteinExistence type="predicted"/>
<sequence>MLDAPLCYAGVELQTSTGMVRLHAESSAVMLSGQQVAVLAVLITARGTPLSREAIWAAMPRGYRPPTTAQIGVVIANIRKKIGAARILTGADGWWMRDPIAPEPVDGTDVLSFGGLRLDVEHRYVLDGPARPIRLGPQGFAVLRILVEARGVPRSRRWIWSSLPPHDRPATIAAVGVVIHDLRERLGRNRIITGGGGWRLAGPAIPRPRTAEWA</sequence>